<protein>
    <submittedName>
        <fullName evidence="2">Uncharacterized protein</fullName>
    </submittedName>
</protein>
<name>A0AAD8KBE8_TARER</name>
<feature type="transmembrane region" description="Helical" evidence="1">
    <location>
        <begin position="12"/>
        <end position="40"/>
    </location>
</feature>
<dbReference type="Proteomes" id="UP001229421">
    <property type="component" value="Unassembled WGS sequence"/>
</dbReference>
<gene>
    <name evidence="2" type="ORF">QVD17_29136</name>
</gene>
<reference evidence="2" key="1">
    <citation type="journal article" date="2023" name="bioRxiv">
        <title>Improved chromosome-level genome assembly for marigold (Tagetes erecta).</title>
        <authorList>
            <person name="Jiang F."/>
            <person name="Yuan L."/>
            <person name="Wang S."/>
            <person name="Wang H."/>
            <person name="Xu D."/>
            <person name="Wang A."/>
            <person name="Fan W."/>
        </authorList>
    </citation>
    <scope>NUCLEOTIDE SEQUENCE</scope>
    <source>
        <strain evidence="2">WSJ</strain>
        <tissue evidence="2">Leaf</tissue>
    </source>
</reference>
<keyword evidence="3" id="KW-1185">Reference proteome</keyword>
<comment type="caution">
    <text evidence="2">The sequence shown here is derived from an EMBL/GenBank/DDBJ whole genome shotgun (WGS) entry which is preliminary data.</text>
</comment>
<keyword evidence="1" id="KW-0812">Transmembrane</keyword>
<sequence length="67" mass="7666">MKKKEKRSLSIISIIVACELYSDLAVTQLFIMCFSMVLVLRPTDFHVILSFDNDFVLRTCVGNSTTY</sequence>
<evidence type="ECO:0000313" key="2">
    <source>
        <dbReference type="EMBL" id="KAK1419795.1"/>
    </source>
</evidence>
<dbReference type="EMBL" id="JAUHHV010000007">
    <property type="protein sequence ID" value="KAK1419795.1"/>
    <property type="molecule type" value="Genomic_DNA"/>
</dbReference>
<dbReference type="AlphaFoldDB" id="A0AAD8KBE8"/>
<keyword evidence="1" id="KW-1133">Transmembrane helix</keyword>
<organism evidence="2 3">
    <name type="scientific">Tagetes erecta</name>
    <name type="common">African marigold</name>
    <dbReference type="NCBI Taxonomy" id="13708"/>
    <lineage>
        <taxon>Eukaryota</taxon>
        <taxon>Viridiplantae</taxon>
        <taxon>Streptophyta</taxon>
        <taxon>Embryophyta</taxon>
        <taxon>Tracheophyta</taxon>
        <taxon>Spermatophyta</taxon>
        <taxon>Magnoliopsida</taxon>
        <taxon>eudicotyledons</taxon>
        <taxon>Gunneridae</taxon>
        <taxon>Pentapetalae</taxon>
        <taxon>asterids</taxon>
        <taxon>campanulids</taxon>
        <taxon>Asterales</taxon>
        <taxon>Asteraceae</taxon>
        <taxon>Asteroideae</taxon>
        <taxon>Heliantheae alliance</taxon>
        <taxon>Tageteae</taxon>
        <taxon>Tagetes</taxon>
    </lineage>
</organism>
<dbReference type="PROSITE" id="PS51257">
    <property type="entry name" value="PROKAR_LIPOPROTEIN"/>
    <property type="match status" value="1"/>
</dbReference>
<evidence type="ECO:0000256" key="1">
    <source>
        <dbReference type="SAM" id="Phobius"/>
    </source>
</evidence>
<evidence type="ECO:0000313" key="3">
    <source>
        <dbReference type="Proteomes" id="UP001229421"/>
    </source>
</evidence>
<proteinExistence type="predicted"/>
<accession>A0AAD8KBE8</accession>
<keyword evidence="1" id="KW-0472">Membrane</keyword>